<dbReference type="SUPFAM" id="SSF52777">
    <property type="entry name" value="CoA-dependent acyltransferases"/>
    <property type="match status" value="1"/>
</dbReference>
<dbReference type="InterPro" id="IPR001242">
    <property type="entry name" value="Condensation_dom"/>
</dbReference>
<name>A0ABT1VE67_9ACTN</name>
<sequence>LADDVLLRADLFSLAERAEHVLLLTMHHIVADGWSLIALSTDLTTAYRARLAGEAPQWPELPVQYADFALWQREVLGVEGVEGSVFDRQVGFWRERLAGLPEELALPVDRARPA</sequence>
<evidence type="ECO:0000259" key="1">
    <source>
        <dbReference type="Pfam" id="PF00668"/>
    </source>
</evidence>
<accession>A0ABT1VE67</accession>
<organism evidence="2 3">
    <name type="scientific">Streptomyces rugosispiralis</name>
    <dbReference type="NCBI Taxonomy" id="2967341"/>
    <lineage>
        <taxon>Bacteria</taxon>
        <taxon>Bacillati</taxon>
        <taxon>Actinomycetota</taxon>
        <taxon>Actinomycetes</taxon>
        <taxon>Kitasatosporales</taxon>
        <taxon>Streptomycetaceae</taxon>
        <taxon>Streptomyces</taxon>
    </lineage>
</organism>
<feature type="non-terminal residue" evidence="2">
    <location>
        <position position="1"/>
    </location>
</feature>
<keyword evidence="3" id="KW-1185">Reference proteome</keyword>
<dbReference type="PANTHER" id="PTHR45398:SF1">
    <property type="entry name" value="ENZYME, PUTATIVE (JCVI)-RELATED"/>
    <property type="match status" value="1"/>
</dbReference>
<evidence type="ECO:0000313" key="2">
    <source>
        <dbReference type="EMBL" id="MCQ8195701.1"/>
    </source>
</evidence>
<proteinExistence type="predicted"/>
<dbReference type="Gene3D" id="3.30.559.10">
    <property type="entry name" value="Chloramphenicol acetyltransferase-like domain"/>
    <property type="match status" value="1"/>
</dbReference>
<gene>
    <name evidence="2" type="ORF">NP777_47365</name>
</gene>
<dbReference type="RefSeq" id="WP_256656397.1">
    <property type="nucleotide sequence ID" value="NZ_JANIAA010000263.1"/>
</dbReference>
<dbReference type="EMBL" id="JANIAA010000263">
    <property type="protein sequence ID" value="MCQ8195701.1"/>
    <property type="molecule type" value="Genomic_DNA"/>
</dbReference>
<reference evidence="2 3" key="1">
    <citation type="submission" date="2022-07" db="EMBL/GenBank/DDBJ databases">
        <authorList>
            <person name="Phongsopitanun W."/>
            <person name="Tanasupawat S."/>
        </authorList>
    </citation>
    <scope>NUCLEOTIDE SEQUENCE [LARGE SCALE GENOMIC DNA]</scope>
    <source>
        <strain evidence="2 3">RCU-064</strain>
    </source>
</reference>
<evidence type="ECO:0000313" key="3">
    <source>
        <dbReference type="Proteomes" id="UP001204746"/>
    </source>
</evidence>
<dbReference type="Pfam" id="PF00668">
    <property type="entry name" value="Condensation"/>
    <property type="match status" value="1"/>
</dbReference>
<feature type="non-terminal residue" evidence="2">
    <location>
        <position position="114"/>
    </location>
</feature>
<dbReference type="InterPro" id="IPR023213">
    <property type="entry name" value="CAT-like_dom_sf"/>
</dbReference>
<dbReference type="Proteomes" id="UP001204746">
    <property type="component" value="Unassembled WGS sequence"/>
</dbReference>
<comment type="caution">
    <text evidence="2">The sequence shown here is derived from an EMBL/GenBank/DDBJ whole genome shotgun (WGS) entry which is preliminary data.</text>
</comment>
<dbReference type="PANTHER" id="PTHR45398">
    <property type="match status" value="1"/>
</dbReference>
<feature type="domain" description="Condensation" evidence="1">
    <location>
        <begin position="1"/>
        <end position="113"/>
    </location>
</feature>
<protein>
    <submittedName>
        <fullName evidence="2">Condensation domain-containing protein</fullName>
    </submittedName>
</protein>